<comment type="caution">
    <text evidence="3">The sequence shown here is derived from an EMBL/GenBank/DDBJ whole genome shotgun (WGS) entry which is preliminary data.</text>
</comment>
<evidence type="ECO:0000256" key="1">
    <source>
        <dbReference type="ARBA" id="ARBA00010894"/>
    </source>
</evidence>
<name>A0A4Q0ZEG5_9BACT</name>
<evidence type="ECO:0000313" key="4">
    <source>
        <dbReference type="Proteomes" id="UP000290870"/>
    </source>
</evidence>
<keyword evidence="2" id="KW-0812">Transmembrane</keyword>
<evidence type="ECO:0000256" key="2">
    <source>
        <dbReference type="SAM" id="Phobius"/>
    </source>
</evidence>
<dbReference type="EMBL" id="PDJZ01000004">
    <property type="protein sequence ID" value="RXJ84793.1"/>
    <property type="molecule type" value="Genomic_DNA"/>
</dbReference>
<evidence type="ECO:0008006" key="5">
    <source>
        <dbReference type="Google" id="ProtNLM"/>
    </source>
</evidence>
<evidence type="ECO:0000313" key="3">
    <source>
        <dbReference type="EMBL" id="RXJ84793.1"/>
    </source>
</evidence>
<dbReference type="InterPro" id="IPR003425">
    <property type="entry name" value="CCB3/YggT"/>
</dbReference>
<accession>A0A4Q0ZEG5</accession>
<dbReference type="GO" id="GO:0016020">
    <property type="term" value="C:membrane"/>
    <property type="evidence" value="ECO:0007669"/>
    <property type="project" value="InterPro"/>
</dbReference>
<comment type="similarity">
    <text evidence="1">Belongs to the YggT family.</text>
</comment>
<keyword evidence="2" id="KW-0472">Membrane</keyword>
<organism evidence="3 4">
    <name type="scientific">Arcobacter cloacae</name>
    <dbReference type="NCBI Taxonomy" id="1054034"/>
    <lineage>
        <taxon>Bacteria</taxon>
        <taxon>Pseudomonadati</taxon>
        <taxon>Campylobacterota</taxon>
        <taxon>Epsilonproteobacteria</taxon>
        <taxon>Campylobacterales</taxon>
        <taxon>Arcobacteraceae</taxon>
        <taxon>Arcobacter</taxon>
    </lineage>
</organism>
<dbReference type="AlphaFoldDB" id="A0A4Q0ZEG5"/>
<sequence length="90" mass="10354">MIDALLSSLFTVILSIIFLYKWVVIISAILSWVRPDPYNPIVQMLYRLTEPAYAFIRKYIPTVVGGMDLAPIILIFGLIFLETFLRNLAF</sequence>
<dbReference type="RefSeq" id="WP_128986255.1">
    <property type="nucleotide sequence ID" value="NZ_PDJZ01000004.1"/>
</dbReference>
<dbReference type="PANTHER" id="PTHR33219">
    <property type="entry name" value="YLMG HOMOLOG PROTEIN 2, CHLOROPLASTIC"/>
    <property type="match status" value="1"/>
</dbReference>
<dbReference type="Proteomes" id="UP000290870">
    <property type="component" value="Unassembled WGS sequence"/>
</dbReference>
<gene>
    <name evidence="3" type="ORF">CRU90_05395</name>
</gene>
<proteinExistence type="inferred from homology"/>
<dbReference type="OrthoDB" id="47652at2"/>
<dbReference type="PANTHER" id="PTHR33219:SF14">
    <property type="entry name" value="PROTEIN COFACTOR ASSEMBLY OF COMPLEX C SUBUNIT B CCB3, CHLOROPLASTIC-RELATED"/>
    <property type="match status" value="1"/>
</dbReference>
<keyword evidence="2" id="KW-1133">Transmembrane helix</keyword>
<feature type="transmembrane region" description="Helical" evidence="2">
    <location>
        <begin position="59"/>
        <end position="81"/>
    </location>
</feature>
<feature type="transmembrane region" description="Helical" evidence="2">
    <location>
        <begin position="12"/>
        <end position="33"/>
    </location>
</feature>
<dbReference type="Pfam" id="PF02325">
    <property type="entry name" value="CCB3_YggT"/>
    <property type="match status" value="1"/>
</dbReference>
<reference evidence="3 4" key="1">
    <citation type="submission" date="2017-10" db="EMBL/GenBank/DDBJ databases">
        <title>Genomics of the genus Arcobacter.</title>
        <authorList>
            <person name="Perez-Cataluna A."/>
            <person name="Figueras M.J."/>
        </authorList>
    </citation>
    <scope>NUCLEOTIDE SEQUENCE [LARGE SCALE GENOMIC DNA]</scope>
    <source>
        <strain evidence="3 4">F26</strain>
    </source>
</reference>
<protein>
    <recommendedName>
        <fullName evidence="5">YggT family membrane protein</fullName>
    </recommendedName>
</protein>